<keyword evidence="3" id="KW-0119">Carbohydrate metabolism</keyword>
<dbReference type="InterPro" id="IPR036962">
    <property type="entry name" value="Glyco_hydro_3_N_sf"/>
</dbReference>
<dbReference type="InterPro" id="IPR050288">
    <property type="entry name" value="Cellulose_deg_GH3"/>
</dbReference>
<protein>
    <submittedName>
        <fullName evidence="7">Glycoside hydrolase family 3 C-terminal domain-containing protein</fullName>
    </submittedName>
</protein>
<evidence type="ECO:0000256" key="5">
    <source>
        <dbReference type="RuleBase" id="RU361161"/>
    </source>
</evidence>
<comment type="similarity">
    <text evidence="1 5">Belongs to the glycosyl hydrolase 3 family.</text>
</comment>
<dbReference type="Pfam" id="PF00933">
    <property type="entry name" value="Glyco_hydro_3"/>
    <property type="match status" value="1"/>
</dbReference>
<dbReference type="PANTHER" id="PTHR42715">
    <property type="entry name" value="BETA-GLUCOSIDASE"/>
    <property type="match status" value="1"/>
</dbReference>
<reference evidence="7 8" key="1">
    <citation type="submission" date="2024-09" db="EMBL/GenBank/DDBJ databases">
        <authorList>
            <person name="Sun Q."/>
            <person name="Mori K."/>
        </authorList>
    </citation>
    <scope>NUCLEOTIDE SEQUENCE [LARGE SCALE GENOMIC DNA]</scope>
    <source>
        <strain evidence="7 8">CCM 7415</strain>
    </source>
</reference>
<keyword evidence="4 5" id="KW-0326">Glycosidase</keyword>
<dbReference type="Gene3D" id="3.40.50.1700">
    <property type="entry name" value="Glycoside hydrolase family 3 C-terminal domain"/>
    <property type="match status" value="1"/>
</dbReference>
<dbReference type="SMART" id="SM01217">
    <property type="entry name" value="Fn3_like"/>
    <property type="match status" value="1"/>
</dbReference>
<feature type="domain" description="Fibronectin type III-like" evidence="6">
    <location>
        <begin position="583"/>
        <end position="653"/>
    </location>
</feature>
<evidence type="ECO:0000256" key="4">
    <source>
        <dbReference type="ARBA" id="ARBA00023295"/>
    </source>
</evidence>
<dbReference type="InterPro" id="IPR002772">
    <property type="entry name" value="Glyco_hydro_3_C"/>
</dbReference>
<dbReference type="InterPro" id="IPR026891">
    <property type="entry name" value="Fn3-like"/>
</dbReference>
<dbReference type="Pfam" id="PF14310">
    <property type="entry name" value="Fn3-like"/>
    <property type="match status" value="1"/>
</dbReference>
<evidence type="ECO:0000313" key="7">
    <source>
        <dbReference type="EMBL" id="MFC0268131.1"/>
    </source>
</evidence>
<dbReference type="SUPFAM" id="SSF52279">
    <property type="entry name" value="Beta-D-glucan exohydrolase, C-terminal domain"/>
    <property type="match status" value="1"/>
</dbReference>
<dbReference type="InterPro" id="IPR036881">
    <property type="entry name" value="Glyco_hydro_3_C_sf"/>
</dbReference>
<gene>
    <name evidence="7" type="ORF">ACFFHW_09075</name>
</gene>
<proteinExistence type="inferred from homology"/>
<dbReference type="PRINTS" id="PR00133">
    <property type="entry name" value="GLHYDRLASE3"/>
</dbReference>
<dbReference type="PANTHER" id="PTHR42715:SF10">
    <property type="entry name" value="BETA-GLUCOSIDASE"/>
    <property type="match status" value="1"/>
</dbReference>
<evidence type="ECO:0000256" key="1">
    <source>
        <dbReference type="ARBA" id="ARBA00005336"/>
    </source>
</evidence>
<dbReference type="InterPro" id="IPR017853">
    <property type="entry name" value="GH"/>
</dbReference>
<keyword evidence="8" id="KW-1185">Reference proteome</keyword>
<dbReference type="GO" id="GO:0016787">
    <property type="term" value="F:hydrolase activity"/>
    <property type="evidence" value="ECO:0007669"/>
    <property type="project" value="UniProtKB-KW"/>
</dbReference>
<dbReference type="InterPro" id="IPR013783">
    <property type="entry name" value="Ig-like_fold"/>
</dbReference>
<evidence type="ECO:0000313" key="8">
    <source>
        <dbReference type="Proteomes" id="UP001589814"/>
    </source>
</evidence>
<dbReference type="EMBL" id="JBHLVX010000036">
    <property type="protein sequence ID" value="MFC0268131.1"/>
    <property type="molecule type" value="Genomic_DNA"/>
</dbReference>
<sequence>MPTLDTLIAQLTLEEKASLCSGHDFWSTKAIERLAIPAMRLSDGPHGLRVPAGDDHLGLTHSKPATCFPTAAGLACSWNPALVEEMGRALGDEARAEGLHVVLGPGANIKRSPLCGRNFEYFSEDPLLSSRLAAAHIRGVQSRGVGASLKHFAANNQEHRRMSVNAVIDERSLREIYLASFESAVKEAQPWTVMCAYNRLNGELCAEHPYLLTDILRNEWGFEGFVVSDWGAVNERVAGLAAGLELEMPPGGEARDRQIVAAVREGALDEAILDRAVARLLAVTLRVRDNEDDSVGVDHEAHHQLARRVARESMVLLKNDNALLPLAANAEVALIGEFAKRPRYQGGGSSHVNATRVASLYEALDSRLGERLHYAQGFAIDRDDIDSALQQEAVAQAREAGVAVLCLGLPERIESEGYDREHLDLPPNQIALIEAVRSVQTNTLVVLASGAPIVMPWVEHADAILAGYLGGQACGEALADLLLGDVSPCGKLAETFPQRLADTPCYLNFPGEGDRVRYGEGIFVGYRYYDSAEVAPLFPFGHGLSYSRFDYTDLELSRDTFSGEDELTVRLSLTNSGGVEASEVVQLYVSDATRTIPVAEQTLRAFDKIALRPGATQHIAFTLRRRDFCFYDAAHGDWRLPSGTFEIRIGASSQDIRLVAPFEVAGDPVMLPPLDRNTLLGDLLVSDAAVAVLREQLADIADELPMIDPIMGREGDGGMMEAMSRYLPLRALVSFSSFTEAQLDQLLTALRAVR</sequence>
<dbReference type="Gene3D" id="3.20.20.300">
    <property type="entry name" value="Glycoside hydrolase, family 3, N-terminal domain"/>
    <property type="match status" value="1"/>
</dbReference>
<evidence type="ECO:0000256" key="3">
    <source>
        <dbReference type="ARBA" id="ARBA00023277"/>
    </source>
</evidence>
<comment type="caution">
    <text evidence="7">The sequence shown here is derived from an EMBL/GenBank/DDBJ whole genome shotgun (WGS) entry which is preliminary data.</text>
</comment>
<accession>A0ABV6G3X5</accession>
<organism evidence="7 8">
    <name type="scientific">Kushneria aurantia</name>
    <dbReference type="NCBI Taxonomy" id="504092"/>
    <lineage>
        <taxon>Bacteria</taxon>
        <taxon>Pseudomonadati</taxon>
        <taxon>Pseudomonadota</taxon>
        <taxon>Gammaproteobacteria</taxon>
        <taxon>Oceanospirillales</taxon>
        <taxon>Halomonadaceae</taxon>
        <taxon>Kushneria</taxon>
    </lineage>
</organism>
<name>A0ABV6G3X5_9GAMM</name>
<evidence type="ECO:0000259" key="6">
    <source>
        <dbReference type="SMART" id="SM01217"/>
    </source>
</evidence>
<dbReference type="Proteomes" id="UP001589814">
    <property type="component" value="Unassembled WGS sequence"/>
</dbReference>
<evidence type="ECO:0000256" key="2">
    <source>
        <dbReference type="ARBA" id="ARBA00022801"/>
    </source>
</evidence>
<dbReference type="Pfam" id="PF01915">
    <property type="entry name" value="Glyco_hydro_3_C"/>
    <property type="match status" value="1"/>
</dbReference>
<dbReference type="SUPFAM" id="SSF51445">
    <property type="entry name" value="(Trans)glycosidases"/>
    <property type="match status" value="1"/>
</dbReference>
<dbReference type="Gene3D" id="2.60.40.10">
    <property type="entry name" value="Immunoglobulins"/>
    <property type="match status" value="1"/>
</dbReference>
<dbReference type="PROSITE" id="PS00775">
    <property type="entry name" value="GLYCOSYL_HYDROL_F3"/>
    <property type="match status" value="1"/>
</dbReference>
<keyword evidence="2 5" id="KW-0378">Hydrolase</keyword>
<dbReference type="InterPro" id="IPR001764">
    <property type="entry name" value="Glyco_hydro_3_N"/>
</dbReference>
<dbReference type="RefSeq" id="WP_019952471.1">
    <property type="nucleotide sequence ID" value="NZ_JBHLVX010000036.1"/>
</dbReference>
<dbReference type="InterPro" id="IPR019800">
    <property type="entry name" value="Glyco_hydro_3_AS"/>
</dbReference>